<dbReference type="HAMAP" id="MF_01302_B">
    <property type="entry name" value="Ribosomal_uS8_B"/>
    <property type="match status" value="1"/>
</dbReference>
<evidence type="ECO:0000256" key="1">
    <source>
        <dbReference type="ARBA" id="ARBA00006471"/>
    </source>
</evidence>
<evidence type="ECO:0000256" key="6">
    <source>
        <dbReference type="RuleBase" id="RU003660"/>
    </source>
</evidence>
<evidence type="ECO:0000256" key="5">
    <source>
        <dbReference type="HAMAP-Rule" id="MF_01302"/>
    </source>
</evidence>
<dbReference type="EMBL" id="MHWD01000012">
    <property type="protein sequence ID" value="OHB04260.1"/>
    <property type="molecule type" value="Genomic_DNA"/>
</dbReference>
<sequence length="129" mass="14448">MTDPISDMIIRMKNASASHKEAVTFPYSKLREHICALLEKEGFVGAVAKKGKKITKSIEVSLNYNGRAPRIQGVKRISKPSRRIYKRSSEIRPVRRGYGMLVLSTPKGILSDSEARKSKVGGEALFEIW</sequence>
<proteinExistence type="inferred from homology"/>
<comment type="similarity">
    <text evidence="1 5 6">Belongs to the universal ribosomal protein uS8 family.</text>
</comment>
<organism evidence="7 8">
    <name type="scientific">Candidatus Zambryskibacteria bacterium RIFCSPLOWO2_01_FULL_43_17</name>
    <dbReference type="NCBI Taxonomy" id="1802760"/>
    <lineage>
        <taxon>Bacteria</taxon>
        <taxon>Candidatus Zambryskiibacteriota</taxon>
    </lineage>
</organism>
<keyword evidence="3 5" id="KW-0687">Ribonucleoprotein</keyword>
<dbReference type="Pfam" id="PF00410">
    <property type="entry name" value="Ribosomal_S8"/>
    <property type="match status" value="1"/>
</dbReference>
<evidence type="ECO:0000256" key="3">
    <source>
        <dbReference type="ARBA" id="ARBA00023274"/>
    </source>
</evidence>
<dbReference type="GO" id="GO:0005840">
    <property type="term" value="C:ribosome"/>
    <property type="evidence" value="ECO:0007669"/>
    <property type="project" value="UniProtKB-KW"/>
</dbReference>
<dbReference type="Gene3D" id="3.30.1490.10">
    <property type="match status" value="1"/>
</dbReference>
<dbReference type="Proteomes" id="UP000179283">
    <property type="component" value="Unassembled WGS sequence"/>
</dbReference>
<dbReference type="GO" id="GO:1990904">
    <property type="term" value="C:ribonucleoprotein complex"/>
    <property type="evidence" value="ECO:0007669"/>
    <property type="project" value="UniProtKB-KW"/>
</dbReference>
<dbReference type="Gene3D" id="3.30.1370.30">
    <property type="match status" value="1"/>
</dbReference>
<dbReference type="FunFam" id="3.30.1490.10:FF:000001">
    <property type="entry name" value="30S ribosomal protein S8"/>
    <property type="match status" value="1"/>
</dbReference>
<dbReference type="GO" id="GO:0006412">
    <property type="term" value="P:translation"/>
    <property type="evidence" value="ECO:0007669"/>
    <property type="project" value="UniProtKB-UniRule"/>
</dbReference>
<keyword evidence="2 5" id="KW-0689">Ribosomal protein</keyword>
<keyword evidence="5" id="KW-0694">RNA-binding</keyword>
<evidence type="ECO:0000256" key="2">
    <source>
        <dbReference type="ARBA" id="ARBA00022980"/>
    </source>
</evidence>
<dbReference type="PROSITE" id="PS00053">
    <property type="entry name" value="RIBOSOMAL_S8"/>
    <property type="match status" value="1"/>
</dbReference>
<dbReference type="InterPro" id="IPR047863">
    <property type="entry name" value="Ribosomal_uS8_CS"/>
</dbReference>
<keyword evidence="5" id="KW-0699">rRNA-binding</keyword>
<dbReference type="AlphaFoldDB" id="A0A1G2U5N0"/>
<gene>
    <name evidence="5" type="primary">rpsH</name>
    <name evidence="7" type="ORF">A2920_00935</name>
</gene>
<dbReference type="GO" id="GO:0003735">
    <property type="term" value="F:structural constituent of ribosome"/>
    <property type="evidence" value="ECO:0007669"/>
    <property type="project" value="InterPro"/>
</dbReference>
<evidence type="ECO:0000313" key="7">
    <source>
        <dbReference type="EMBL" id="OHB04260.1"/>
    </source>
</evidence>
<protein>
    <recommendedName>
        <fullName evidence="4 5">Small ribosomal subunit protein uS8</fullName>
    </recommendedName>
</protein>
<dbReference type="GO" id="GO:0019843">
    <property type="term" value="F:rRNA binding"/>
    <property type="evidence" value="ECO:0007669"/>
    <property type="project" value="UniProtKB-UniRule"/>
</dbReference>
<dbReference type="InterPro" id="IPR000630">
    <property type="entry name" value="Ribosomal_uS8"/>
</dbReference>
<comment type="caution">
    <text evidence="7">The sequence shown here is derived from an EMBL/GenBank/DDBJ whole genome shotgun (WGS) entry which is preliminary data.</text>
</comment>
<dbReference type="NCBIfam" id="NF001109">
    <property type="entry name" value="PRK00136.1"/>
    <property type="match status" value="1"/>
</dbReference>
<dbReference type="GO" id="GO:0005737">
    <property type="term" value="C:cytoplasm"/>
    <property type="evidence" value="ECO:0007669"/>
    <property type="project" value="UniProtKB-ARBA"/>
</dbReference>
<dbReference type="InterPro" id="IPR035987">
    <property type="entry name" value="Ribosomal_uS8_sf"/>
</dbReference>
<name>A0A1G2U5N0_9BACT</name>
<evidence type="ECO:0000313" key="8">
    <source>
        <dbReference type="Proteomes" id="UP000179283"/>
    </source>
</evidence>
<accession>A0A1G2U5N0</accession>
<dbReference type="PANTHER" id="PTHR11758">
    <property type="entry name" value="40S RIBOSOMAL PROTEIN S15A"/>
    <property type="match status" value="1"/>
</dbReference>
<reference evidence="7 8" key="1">
    <citation type="journal article" date="2016" name="Nat. Commun.">
        <title>Thousands of microbial genomes shed light on interconnected biogeochemical processes in an aquifer system.</title>
        <authorList>
            <person name="Anantharaman K."/>
            <person name="Brown C.T."/>
            <person name="Hug L.A."/>
            <person name="Sharon I."/>
            <person name="Castelle C.J."/>
            <person name="Probst A.J."/>
            <person name="Thomas B.C."/>
            <person name="Singh A."/>
            <person name="Wilkins M.J."/>
            <person name="Karaoz U."/>
            <person name="Brodie E.L."/>
            <person name="Williams K.H."/>
            <person name="Hubbard S.S."/>
            <person name="Banfield J.F."/>
        </authorList>
    </citation>
    <scope>NUCLEOTIDE SEQUENCE [LARGE SCALE GENOMIC DNA]</scope>
</reference>
<dbReference type="SUPFAM" id="SSF56047">
    <property type="entry name" value="Ribosomal protein S8"/>
    <property type="match status" value="1"/>
</dbReference>
<comment type="subunit">
    <text evidence="5">Part of the 30S ribosomal subunit. Contacts proteins S5 and S12.</text>
</comment>
<evidence type="ECO:0000256" key="4">
    <source>
        <dbReference type="ARBA" id="ARBA00035258"/>
    </source>
</evidence>
<comment type="function">
    <text evidence="5">One of the primary rRNA binding proteins, it binds directly to 16S rRNA central domain where it helps coordinate assembly of the platform of the 30S subunit.</text>
</comment>